<dbReference type="AlphaFoldDB" id="A0A2U1SUP6"/>
<dbReference type="Pfam" id="PF00296">
    <property type="entry name" value="Bac_luciferase"/>
    <property type="match status" value="1"/>
</dbReference>
<protein>
    <recommendedName>
        <fullName evidence="2 7">Alkanesulfonate monooxygenase</fullName>
        <ecNumber evidence="2 7">1.14.14.5</ecNumber>
    </recommendedName>
    <alternativeName>
        <fullName evidence="7">FMNH2-dependent aliphatic sulfonate monooxygenase</fullName>
    </alternativeName>
</protein>
<comment type="function">
    <text evidence="7">Catalyzes the desulfonation of aliphatic sulfonates.</text>
</comment>
<sequence length="386" mass="41477">MEVLWYIPTHGDSRYLGAEEGARTATFDYVRQIAVAADSLGYYGVLIPTGRSCEDPWIVAASLIESTKSLRFLVALRPGLVQPALAARMTASLDRLSRGRLLINLVAGGDASELAGDGLFLDHAARYAVSAEFVRAWEALLHASHTDESVDFHGAHFDMEKGKLLFPPVQSPRPPLYFGGSSEPAHELAARAVDTYLTWGEPPSAVAEKIADVRRRAAAFGRAPRFGVRLHVIVRETEDEAWAAADSLISRLDDGAIAEAQKTFAKMDSIGQRRMLELRKGGGRTRADLEISPNLWAGVGLTRGGAGTALVGNPAQVEARLREYAALGVDSFILSGYPHLEEAYRFAELMFPRLGVEARGTLPGKKITGPFGSVAAKPDAAPSAAA</sequence>
<dbReference type="SUPFAM" id="SSF51679">
    <property type="entry name" value="Bacterial luciferase-like"/>
    <property type="match status" value="1"/>
</dbReference>
<evidence type="ECO:0000256" key="7">
    <source>
        <dbReference type="HAMAP-Rule" id="MF_01229"/>
    </source>
</evidence>
<dbReference type="InterPro" id="IPR019911">
    <property type="entry name" value="Alkanesulphonate_mOase_FMN-dep"/>
</dbReference>
<evidence type="ECO:0000256" key="1">
    <source>
        <dbReference type="ARBA" id="ARBA00007044"/>
    </source>
</evidence>
<comment type="similarity">
    <text evidence="1 7">Belongs to the SsuD family.</text>
</comment>
<keyword evidence="6 7" id="KW-0503">Monooxygenase</keyword>
<evidence type="ECO:0000256" key="2">
    <source>
        <dbReference type="ARBA" id="ARBA00012113"/>
    </source>
</evidence>
<comment type="caution">
    <text evidence="9">The sequence shown here is derived from an EMBL/GenBank/DDBJ whole genome shotgun (WGS) entry which is preliminary data.</text>
</comment>
<organism evidence="9 10">
    <name type="scientific">Methylosinus sporium</name>
    <dbReference type="NCBI Taxonomy" id="428"/>
    <lineage>
        <taxon>Bacteria</taxon>
        <taxon>Pseudomonadati</taxon>
        <taxon>Pseudomonadota</taxon>
        <taxon>Alphaproteobacteria</taxon>
        <taxon>Hyphomicrobiales</taxon>
        <taxon>Methylocystaceae</taxon>
        <taxon>Methylosinus</taxon>
    </lineage>
</organism>
<gene>
    <name evidence="7 9" type="primary">ssuD</name>
    <name evidence="9" type="ORF">C5689_03655</name>
</gene>
<evidence type="ECO:0000259" key="8">
    <source>
        <dbReference type="Pfam" id="PF00296"/>
    </source>
</evidence>
<reference evidence="9 10" key="1">
    <citation type="journal article" date="2018" name="Appl. Microbiol. Biotechnol.">
        <title>Co-cultivation of the strictly anaerobic methanogen Methanosarcina barkeri with aerobic methanotrophs in an oxygen-limited membrane bioreactor.</title>
        <authorList>
            <person name="In 't Zandt M.H."/>
            <person name="van den Bosch T.J.M."/>
            <person name="Rijkers R."/>
            <person name="van Kessel M.A.H.J."/>
            <person name="Jetten M.S.M."/>
            <person name="Welte C.U."/>
        </authorList>
    </citation>
    <scope>NUCLEOTIDE SEQUENCE [LARGE SCALE GENOMIC DNA]</scope>
    <source>
        <strain evidence="9 10">DSM 17706</strain>
    </source>
</reference>
<evidence type="ECO:0000313" key="9">
    <source>
        <dbReference type="EMBL" id="PWB95341.1"/>
    </source>
</evidence>
<keyword evidence="5 7" id="KW-0560">Oxidoreductase</keyword>
<feature type="domain" description="Luciferase-like" evidence="8">
    <location>
        <begin position="1"/>
        <end position="330"/>
    </location>
</feature>
<proteinExistence type="inferred from homology"/>
<dbReference type="InterPro" id="IPR011251">
    <property type="entry name" value="Luciferase-like_dom"/>
</dbReference>
<keyword evidence="3 7" id="KW-0285">Flavoprotein</keyword>
<dbReference type="EMBL" id="PUIV01000003">
    <property type="protein sequence ID" value="PWB95341.1"/>
    <property type="molecule type" value="Genomic_DNA"/>
</dbReference>
<dbReference type="GO" id="GO:0008726">
    <property type="term" value="F:alkanesulfonate monooxygenase activity"/>
    <property type="evidence" value="ECO:0007669"/>
    <property type="project" value="UniProtKB-UniRule"/>
</dbReference>
<dbReference type="EC" id="1.14.14.5" evidence="2 7"/>
<keyword evidence="4 7" id="KW-0288">FMN</keyword>
<dbReference type="InterPro" id="IPR036661">
    <property type="entry name" value="Luciferase-like_sf"/>
</dbReference>
<keyword evidence="10" id="KW-1185">Reference proteome</keyword>
<accession>A0A2U1SUP6</accession>
<dbReference type="Gene3D" id="3.20.20.30">
    <property type="entry name" value="Luciferase-like domain"/>
    <property type="match status" value="1"/>
</dbReference>
<evidence type="ECO:0000256" key="6">
    <source>
        <dbReference type="ARBA" id="ARBA00023033"/>
    </source>
</evidence>
<dbReference type="OrthoDB" id="9814695at2"/>
<comment type="catalytic activity">
    <reaction evidence="7">
        <text>an alkanesulfonate + FMNH2 + O2 = an aldehyde + FMN + sulfite + H2O + 2 H(+)</text>
        <dbReference type="Rhea" id="RHEA:23064"/>
        <dbReference type="ChEBI" id="CHEBI:15377"/>
        <dbReference type="ChEBI" id="CHEBI:15378"/>
        <dbReference type="ChEBI" id="CHEBI:15379"/>
        <dbReference type="ChEBI" id="CHEBI:17359"/>
        <dbReference type="ChEBI" id="CHEBI:17478"/>
        <dbReference type="ChEBI" id="CHEBI:57618"/>
        <dbReference type="ChEBI" id="CHEBI:58210"/>
        <dbReference type="ChEBI" id="CHEBI:134249"/>
        <dbReference type="EC" id="1.14.14.5"/>
    </reaction>
</comment>
<dbReference type="NCBIfam" id="TIGR03565">
    <property type="entry name" value="alk_sulf_monoox"/>
    <property type="match status" value="1"/>
</dbReference>
<dbReference type="HAMAP" id="MF_01229">
    <property type="entry name" value="Alkanesulf_monooxygen"/>
    <property type="match status" value="1"/>
</dbReference>
<dbReference type="Proteomes" id="UP000245137">
    <property type="component" value="Unassembled WGS sequence"/>
</dbReference>
<dbReference type="GO" id="GO:0046306">
    <property type="term" value="P:alkanesulfonate catabolic process"/>
    <property type="evidence" value="ECO:0007669"/>
    <property type="project" value="TreeGrafter"/>
</dbReference>
<evidence type="ECO:0000256" key="5">
    <source>
        <dbReference type="ARBA" id="ARBA00023002"/>
    </source>
</evidence>
<dbReference type="NCBIfam" id="NF001939">
    <property type="entry name" value="PRK00719.1"/>
    <property type="match status" value="1"/>
</dbReference>
<dbReference type="PANTHER" id="PTHR42847:SF4">
    <property type="entry name" value="ALKANESULFONATE MONOOXYGENASE-RELATED"/>
    <property type="match status" value="1"/>
</dbReference>
<name>A0A2U1SUP6_METSR</name>
<evidence type="ECO:0000256" key="3">
    <source>
        <dbReference type="ARBA" id="ARBA00022630"/>
    </source>
</evidence>
<evidence type="ECO:0000256" key="4">
    <source>
        <dbReference type="ARBA" id="ARBA00022643"/>
    </source>
</evidence>
<dbReference type="CDD" id="cd01094">
    <property type="entry name" value="Alkanesulfonate_monoxygenase"/>
    <property type="match status" value="1"/>
</dbReference>
<dbReference type="RefSeq" id="WP_108916011.1">
    <property type="nucleotide sequence ID" value="NZ_BGJY01000006.1"/>
</dbReference>
<dbReference type="InterPro" id="IPR050172">
    <property type="entry name" value="SsuD_RutA_monooxygenase"/>
</dbReference>
<evidence type="ECO:0000313" key="10">
    <source>
        <dbReference type="Proteomes" id="UP000245137"/>
    </source>
</evidence>
<dbReference type="PANTHER" id="PTHR42847">
    <property type="entry name" value="ALKANESULFONATE MONOOXYGENASE"/>
    <property type="match status" value="1"/>
</dbReference>